<evidence type="ECO:0000256" key="1">
    <source>
        <dbReference type="ARBA" id="ARBA00007733"/>
    </source>
</evidence>
<dbReference type="SUPFAM" id="SSF52540">
    <property type="entry name" value="P-loop containing nucleoside triphosphate hydrolases"/>
    <property type="match status" value="1"/>
</dbReference>
<feature type="compositionally biased region" description="Basic residues" evidence="10">
    <location>
        <begin position="533"/>
        <end position="542"/>
    </location>
</feature>
<evidence type="ECO:0000256" key="2">
    <source>
        <dbReference type="ARBA" id="ARBA00020675"/>
    </source>
</evidence>
<dbReference type="Pfam" id="PF22042">
    <property type="entry name" value="EF-G_D2"/>
    <property type="match status" value="1"/>
</dbReference>
<evidence type="ECO:0000259" key="11">
    <source>
        <dbReference type="PROSITE" id="PS51722"/>
    </source>
</evidence>
<dbReference type="Gene3D" id="2.40.30.10">
    <property type="entry name" value="Translation factors"/>
    <property type="match status" value="2"/>
</dbReference>
<dbReference type="InterPro" id="IPR006847">
    <property type="entry name" value="IF2_N"/>
</dbReference>
<feature type="binding site" evidence="8">
    <location>
        <begin position="723"/>
        <end position="727"/>
    </location>
    <ligand>
        <name>GTP</name>
        <dbReference type="ChEBI" id="CHEBI:37565"/>
    </ligand>
</feature>
<dbReference type="AlphaFoldDB" id="A0A0A2C817"/>
<accession>A0A0A2C817</accession>
<evidence type="ECO:0000256" key="6">
    <source>
        <dbReference type="ARBA" id="ARBA00023134"/>
    </source>
</evidence>
<gene>
    <name evidence="8" type="primary">infB</name>
    <name evidence="12" type="ORF">EV03_0949</name>
</gene>
<dbReference type="FunFam" id="2.40.30.10:FF:000008">
    <property type="entry name" value="Translation initiation factor IF-2"/>
    <property type="match status" value="1"/>
</dbReference>
<name>A0A0A2C817_PROMR</name>
<dbReference type="InterPro" id="IPR036925">
    <property type="entry name" value="TIF_IF2_dom3_sf"/>
</dbReference>
<dbReference type="PANTHER" id="PTHR43381:SF5">
    <property type="entry name" value="TR-TYPE G DOMAIN-CONTAINING PROTEIN"/>
    <property type="match status" value="1"/>
</dbReference>
<proteinExistence type="inferred from homology"/>
<protein>
    <recommendedName>
        <fullName evidence="2 8">Translation initiation factor IF-2</fullName>
    </recommendedName>
</protein>
<dbReference type="FunFam" id="3.40.50.10050:FF:000001">
    <property type="entry name" value="Translation initiation factor IF-2"/>
    <property type="match status" value="1"/>
</dbReference>
<dbReference type="InterPro" id="IPR000178">
    <property type="entry name" value="TF_IF2_bacterial-like"/>
</dbReference>
<evidence type="ECO:0000256" key="5">
    <source>
        <dbReference type="ARBA" id="ARBA00022917"/>
    </source>
</evidence>
<evidence type="ECO:0000256" key="7">
    <source>
        <dbReference type="ARBA" id="ARBA00025162"/>
    </source>
</evidence>
<comment type="function">
    <text evidence="7 8 9">One of the essential components for the initiation of protein synthesis. Protects formylmethionyl-tRNA from spontaneous hydrolysis and promotes its binding to the 30S ribosomal subunits. Also involved in the hydrolysis of GTP during the formation of the 70S ribosomal complex.</text>
</comment>
<evidence type="ECO:0000256" key="3">
    <source>
        <dbReference type="ARBA" id="ARBA00022540"/>
    </source>
</evidence>
<feature type="region of interest" description="Disordered" evidence="10">
    <location>
        <begin position="527"/>
        <end position="563"/>
    </location>
</feature>
<dbReference type="Pfam" id="PF11987">
    <property type="entry name" value="IF-2"/>
    <property type="match status" value="1"/>
</dbReference>
<feature type="compositionally biased region" description="Basic residues" evidence="10">
    <location>
        <begin position="549"/>
        <end position="563"/>
    </location>
</feature>
<feature type="compositionally biased region" description="Low complexity" evidence="10">
    <location>
        <begin position="45"/>
        <end position="55"/>
    </location>
</feature>
<feature type="compositionally biased region" description="Basic and acidic residues" evidence="10">
    <location>
        <begin position="72"/>
        <end position="88"/>
    </location>
</feature>
<evidence type="ECO:0000256" key="4">
    <source>
        <dbReference type="ARBA" id="ARBA00022741"/>
    </source>
</evidence>
<comment type="caution">
    <text evidence="8">Lacks conserved residue(s) required for the propagation of feature annotation.</text>
</comment>
<keyword evidence="6 8" id="KW-0342">GTP-binding</keyword>
<dbReference type="InterPro" id="IPR009000">
    <property type="entry name" value="Transl_B-barrel_sf"/>
</dbReference>
<dbReference type="Gene3D" id="3.40.50.300">
    <property type="entry name" value="P-loop containing nucleotide triphosphate hydrolases"/>
    <property type="match status" value="1"/>
</dbReference>
<feature type="binding site" evidence="8">
    <location>
        <begin position="777"/>
        <end position="780"/>
    </location>
    <ligand>
        <name>GTP</name>
        <dbReference type="ChEBI" id="CHEBI:37565"/>
    </ligand>
</feature>
<dbReference type="FunFam" id="3.40.50.300:FF:000019">
    <property type="entry name" value="Translation initiation factor IF-2"/>
    <property type="match status" value="1"/>
</dbReference>
<dbReference type="Pfam" id="PF04760">
    <property type="entry name" value="IF2_N"/>
    <property type="match status" value="1"/>
</dbReference>
<dbReference type="InterPro" id="IPR023115">
    <property type="entry name" value="TIF_IF2_dom3"/>
</dbReference>
<evidence type="ECO:0000256" key="8">
    <source>
        <dbReference type="HAMAP-Rule" id="MF_00100"/>
    </source>
</evidence>
<dbReference type="PANTHER" id="PTHR43381">
    <property type="entry name" value="TRANSLATION INITIATION FACTOR IF-2-RELATED"/>
    <property type="match status" value="1"/>
</dbReference>
<dbReference type="SUPFAM" id="SSF50447">
    <property type="entry name" value="Translation proteins"/>
    <property type="match status" value="2"/>
</dbReference>
<comment type="subcellular location">
    <subcellularLocation>
        <location evidence="8">Cytoplasm</location>
    </subcellularLocation>
</comment>
<dbReference type="InterPro" id="IPR044145">
    <property type="entry name" value="IF2_II"/>
</dbReference>
<dbReference type="Gene3D" id="1.10.10.2480">
    <property type="match status" value="1"/>
</dbReference>
<feature type="compositionally biased region" description="Polar residues" evidence="10">
    <location>
        <begin position="346"/>
        <end position="356"/>
    </location>
</feature>
<dbReference type="SUPFAM" id="SSF52156">
    <property type="entry name" value="Initiation factor IF2/eIF5b, domain 3"/>
    <property type="match status" value="1"/>
</dbReference>
<feature type="compositionally biased region" description="Polar residues" evidence="10">
    <location>
        <begin position="89"/>
        <end position="117"/>
    </location>
</feature>
<dbReference type="GO" id="GO:0003743">
    <property type="term" value="F:translation initiation factor activity"/>
    <property type="evidence" value="ECO:0007669"/>
    <property type="project" value="UniProtKB-UniRule"/>
</dbReference>
<sequence>MSKDLSLDNKDVLDAARKLAIAAKSHSSSISSLEANQIKDFLKKSNTINSTSKSSQKLDKQILSVKKNPVKTQKDQKTEPKKKNHDQTELSQAKVNTLLKPSQTLIKNQGSSQANNQKDLKNKFPPQQQITAPSKPNKPLPPNPRVEVKPTISKPLTQAERKIPQSEQKKDGQFINQPKRSELAKKPIGQPQQINPQEPKRPLAPPSRPKIDIQDKKPLQPNNQKAKTRINQGEISPQKVGQGNIQKIKSQNKQNAPSRTPQPPTKGNTLELVGAPIRREKPVNKPHTNEVRNKPVMPSRPGAPKPPTAANRQGLSNRPGSNNRIGGTGRPGSLNRQGPNRGGVANRTTQGQNRPGANNRPGAPVRSGSPNRGGMQNRPGVPTRSLGGPNRSNNRPGVPSGMRKPVAPSELMQLQKPQARPNAPQRKTDSSTSPRPKRENSTGARPPVNRPTPSAPKKPSHRPGGTAAAPRRTGRPDWDDSAKLDALRNKSPQKQRQKVHIIGENDDALTAERGGFAGEQQAVVLSASLARPSKPKVGKRNNGKPLTALKKRKKETTRQRQRRRAMELRAAREAKLVRPEMIVVPEDNLTVQELADMLSVESSEIIKSLFFKGITATVTQSLDLATIETVAEEFGVPVLQDDVEEAAKKTVEMIEEGDLKYLIRRPPVVTVMGHVDHGKTSLLDAIRKARVAAGEAGGITQHIGAYQIETEHDGATKKLTFLDTPGHEAFTAMRARGTKVTDVAILVVAADDGVRPQTLEAISHARAAKVPIVVAINKIDKEGSSPDRVKQELSEQDLLSEEWGGDVVMVPVSAIKGENIDKLLEMVLLVTEVEDLQANPDRLAKGTVIEAHLDKAKGPVATLLVQNGTLKSGDVVAAGPVLGKVRAMVDENGSRIKEAGPSCPVEALGFSEVPTAGDEFEVYPDEKAARAVVGERATDARAARLAQQMASRRVSLSSMSGQASEGELKELNIILKADVQGSLEAILGSLEQLPKDEVQVRVLLSAPGEITETDIDLAAASGAVIVGFNTSMASGAKRAADANGVDVRDYEVIYKLLEDIQLAMEGLLEPEMIEEALGVAEVRAIFSIGKSAVAGCYVTNGKIQRNCRARVKRGKQIVFEGDLDSLKRNKDDVKDVSTGFECGIGCDRFANWEEGDQIEAFKLVTQRRKLTN</sequence>
<organism evidence="12 13">
    <name type="scientific">Prochlorococcus marinus str. PAC1</name>
    <dbReference type="NCBI Taxonomy" id="59924"/>
    <lineage>
        <taxon>Bacteria</taxon>
        <taxon>Bacillati</taxon>
        <taxon>Cyanobacteriota</taxon>
        <taxon>Cyanophyceae</taxon>
        <taxon>Synechococcales</taxon>
        <taxon>Prochlorococcaceae</taxon>
        <taxon>Prochlorococcus</taxon>
    </lineage>
</organism>
<dbReference type="GO" id="GO:0005829">
    <property type="term" value="C:cytosol"/>
    <property type="evidence" value="ECO:0007669"/>
    <property type="project" value="TreeGrafter"/>
</dbReference>
<dbReference type="InterPro" id="IPR015760">
    <property type="entry name" value="TIF_IF2"/>
</dbReference>
<keyword evidence="8" id="KW-0963">Cytoplasm</keyword>
<dbReference type="HAMAP" id="MF_00100_B">
    <property type="entry name" value="IF_2_B"/>
    <property type="match status" value="1"/>
</dbReference>
<evidence type="ECO:0000313" key="13">
    <source>
        <dbReference type="Proteomes" id="UP000030392"/>
    </source>
</evidence>
<dbReference type="Gene3D" id="3.40.50.10050">
    <property type="entry name" value="Translation initiation factor IF- 2, domain 3"/>
    <property type="match status" value="1"/>
</dbReference>
<dbReference type="InterPro" id="IPR053905">
    <property type="entry name" value="EF-G-like_DII"/>
</dbReference>
<dbReference type="InterPro" id="IPR027417">
    <property type="entry name" value="P-loop_NTPase"/>
</dbReference>
<evidence type="ECO:0000256" key="10">
    <source>
        <dbReference type="SAM" id="MobiDB-lite"/>
    </source>
</evidence>
<feature type="domain" description="Tr-type G" evidence="11">
    <location>
        <begin position="664"/>
        <end position="836"/>
    </location>
</feature>
<dbReference type="NCBIfam" id="TIGR00487">
    <property type="entry name" value="IF-2"/>
    <property type="match status" value="1"/>
</dbReference>
<dbReference type="CDD" id="cd01887">
    <property type="entry name" value="IF2_eIF5B"/>
    <property type="match status" value="1"/>
</dbReference>
<dbReference type="PROSITE" id="PS01176">
    <property type="entry name" value="IF2"/>
    <property type="match status" value="1"/>
</dbReference>
<evidence type="ECO:0000256" key="9">
    <source>
        <dbReference type="RuleBase" id="RU000644"/>
    </source>
</evidence>
<feature type="region of interest" description="Disordered" evidence="10">
    <location>
        <begin position="45"/>
        <end position="501"/>
    </location>
</feature>
<feature type="compositionally biased region" description="Basic and acidic residues" evidence="10">
    <location>
        <begin position="159"/>
        <end position="172"/>
    </location>
</feature>
<comment type="similarity">
    <text evidence="1 8 9">Belongs to the TRAFAC class translation factor GTPase superfamily. Classic translation factor GTPase family. IF-2 subfamily.</text>
</comment>
<feature type="compositionally biased region" description="Basic and acidic residues" evidence="10">
    <location>
        <begin position="209"/>
        <end position="218"/>
    </location>
</feature>
<keyword evidence="3 8" id="KW-0396">Initiation factor</keyword>
<feature type="binding site" evidence="8">
    <location>
        <begin position="673"/>
        <end position="680"/>
    </location>
    <ligand>
        <name>GTP</name>
        <dbReference type="ChEBI" id="CHEBI:37565"/>
    </ligand>
</feature>
<feature type="compositionally biased region" description="Polar residues" evidence="10">
    <location>
        <begin position="310"/>
        <end position="325"/>
    </location>
</feature>
<feature type="compositionally biased region" description="Polar residues" evidence="10">
    <location>
        <begin position="220"/>
        <end position="259"/>
    </location>
</feature>
<dbReference type="GO" id="GO:0005525">
    <property type="term" value="F:GTP binding"/>
    <property type="evidence" value="ECO:0007669"/>
    <property type="project" value="UniProtKB-KW"/>
</dbReference>
<dbReference type="PRINTS" id="PR00315">
    <property type="entry name" value="ELONGATNFCT"/>
</dbReference>
<dbReference type="PROSITE" id="PS51722">
    <property type="entry name" value="G_TR_2"/>
    <property type="match status" value="1"/>
</dbReference>
<dbReference type="CDD" id="cd03692">
    <property type="entry name" value="mtIF2_IVc"/>
    <property type="match status" value="1"/>
</dbReference>
<reference evidence="13" key="1">
    <citation type="journal article" date="2014" name="Sci. Data">
        <title>Genomes of diverse isolates of the marine cyanobacterium Prochlorococcus.</title>
        <authorList>
            <person name="Biller S."/>
            <person name="Berube P."/>
            <person name="Thompson J."/>
            <person name="Kelly L."/>
            <person name="Roggensack S."/>
            <person name="Awad L."/>
            <person name="Roache-Johnson K."/>
            <person name="Ding H."/>
            <person name="Giovannoni S.J."/>
            <person name="Moore L.R."/>
            <person name="Chisholm S.W."/>
        </authorList>
    </citation>
    <scope>NUCLEOTIDE SEQUENCE [LARGE SCALE GENOMIC DNA]</scope>
    <source>
        <strain evidence="13">PAC1</strain>
    </source>
</reference>
<dbReference type="CDD" id="cd03702">
    <property type="entry name" value="IF2_mtIF2_II"/>
    <property type="match status" value="1"/>
</dbReference>
<dbReference type="Pfam" id="PF00009">
    <property type="entry name" value="GTP_EFTU"/>
    <property type="match status" value="1"/>
</dbReference>
<dbReference type="Proteomes" id="UP000030392">
    <property type="component" value="Unassembled WGS sequence"/>
</dbReference>
<dbReference type="NCBIfam" id="TIGR00231">
    <property type="entry name" value="small_GTP"/>
    <property type="match status" value="1"/>
</dbReference>
<dbReference type="FunFam" id="2.40.30.10:FF:000007">
    <property type="entry name" value="Translation initiation factor IF-2"/>
    <property type="match status" value="1"/>
</dbReference>
<feature type="compositionally biased region" description="Basic and acidic residues" evidence="10">
    <location>
        <begin position="277"/>
        <end position="293"/>
    </location>
</feature>
<dbReference type="GO" id="GO:0003924">
    <property type="term" value="F:GTPase activity"/>
    <property type="evidence" value="ECO:0007669"/>
    <property type="project" value="UniProtKB-UniRule"/>
</dbReference>
<feature type="compositionally biased region" description="Basic and acidic residues" evidence="10">
    <location>
        <begin position="474"/>
        <end position="488"/>
    </location>
</feature>
<comment type="caution">
    <text evidence="12">The sequence shown here is derived from an EMBL/GenBank/DDBJ whole genome shotgun (WGS) entry which is preliminary data.</text>
</comment>
<keyword evidence="4 8" id="KW-0547">Nucleotide-binding</keyword>
<dbReference type="InterPro" id="IPR005225">
    <property type="entry name" value="Small_GTP-bd"/>
</dbReference>
<dbReference type="InterPro" id="IPR000795">
    <property type="entry name" value="T_Tr_GTP-bd_dom"/>
</dbReference>
<evidence type="ECO:0000313" key="12">
    <source>
        <dbReference type="EMBL" id="KGG21010.1"/>
    </source>
</evidence>
<dbReference type="EMBL" id="JNAX01000010">
    <property type="protein sequence ID" value="KGG21010.1"/>
    <property type="molecule type" value="Genomic_DNA"/>
</dbReference>
<keyword evidence="5 8" id="KW-0648">Protein biosynthesis</keyword>